<dbReference type="AlphaFoldDB" id="A0A645CEM2"/>
<accession>A0A645CEM2</accession>
<comment type="caution">
    <text evidence="1">The sequence shown here is derived from an EMBL/GenBank/DDBJ whole genome shotgun (WGS) entry which is preliminary data.</text>
</comment>
<reference evidence="1" key="1">
    <citation type="submission" date="2019-08" db="EMBL/GenBank/DDBJ databases">
        <authorList>
            <person name="Kucharzyk K."/>
            <person name="Murdoch R.W."/>
            <person name="Higgins S."/>
            <person name="Loffler F."/>
        </authorList>
    </citation>
    <scope>NUCLEOTIDE SEQUENCE</scope>
</reference>
<gene>
    <name evidence="1" type="ORF">SDC9_122400</name>
</gene>
<proteinExistence type="predicted"/>
<evidence type="ECO:0000313" key="1">
    <source>
        <dbReference type="EMBL" id="MPM75407.1"/>
    </source>
</evidence>
<dbReference type="EMBL" id="VSSQ01026608">
    <property type="protein sequence ID" value="MPM75407.1"/>
    <property type="molecule type" value="Genomic_DNA"/>
</dbReference>
<organism evidence="1">
    <name type="scientific">bioreactor metagenome</name>
    <dbReference type="NCBI Taxonomy" id="1076179"/>
    <lineage>
        <taxon>unclassified sequences</taxon>
        <taxon>metagenomes</taxon>
        <taxon>ecological metagenomes</taxon>
    </lineage>
</organism>
<protein>
    <submittedName>
        <fullName evidence="1">Uncharacterized protein</fullName>
    </submittedName>
</protein>
<name>A0A645CEM2_9ZZZZ</name>
<sequence length="44" mass="4908">MCLCVQFRVEYHLGHSGLVPEFDKNDASKVTATAKPTVEGHFFP</sequence>